<dbReference type="Proteomes" id="UP001501842">
    <property type="component" value="Unassembled WGS sequence"/>
</dbReference>
<evidence type="ECO:0000259" key="1">
    <source>
        <dbReference type="PROSITE" id="PS51186"/>
    </source>
</evidence>
<dbReference type="EMBL" id="BAAATZ010000031">
    <property type="protein sequence ID" value="GAA2736039.1"/>
    <property type="molecule type" value="Genomic_DNA"/>
</dbReference>
<proteinExistence type="predicted"/>
<dbReference type="InterPro" id="IPR016181">
    <property type="entry name" value="Acyl_CoA_acyltransferase"/>
</dbReference>
<comment type="caution">
    <text evidence="2">The sequence shown here is derived from an EMBL/GenBank/DDBJ whole genome shotgun (WGS) entry which is preliminary data.</text>
</comment>
<dbReference type="Gene3D" id="3.40.50.150">
    <property type="entry name" value="Vaccinia Virus protein VP39"/>
    <property type="match status" value="1"/>
</dbReference>
<protein>
    <recommendedName>
        <fullName evidence="1">N-acetyltransferase domain-containing protein</fullName>
    </recommendedName>
</protein>
<gene>
    <name evidence="2" type="ORF">GCM10010439_62230</name>
</gene>
<dbReference type="Gene3D" id="3.40.630.30">
    <property type="match status" value="1"/>
</dbReference>
<reference evidence="3" key="1">
    <citation type="journal article" date="2019" name="Int. J. Syst. Evol. Microbiol.">
        <title>The Global Catalogue of Microorganisms (GCM) 10K type strain sequencing project: providing services to taxonomists for standard genome sequencing and annotation.</title>
        <authorList>
            <consortium name="The Broad Institute Genomics Platform"/>
            <consortium name="The Broad Institute Genome Sequencing Center for Infectious Disease"/>
            <person name="Wu L."/>
            <person name="Ma J."/>
        </authorList>
    </citation>
    <scope>NUCLEOTIDE SEQUENCE [LARGE SCALE GENOMIC DNA]</scope>
    <source>
        <strain evidence="3">JCM 8201</strain>
    </source>
</reference>
<dbReference type="PANTHER" id="PTHR43591">
    <property type="entry name" value="METHYLTRANSFERASE"/>
    <property type="match status" value="1"/>
</dbReference>
<dbReference type="CDD" id="cd02440">
    <property type="entry name" value="AdoMet_MTases"/>
    <property type="match status" value="1"/>
</dbReference>
<keyword evidence="3" id="KW-1185">Reference proteome</keyword>
<feature type="domain" description="N-acetyltransferase" evidence="1">
    <location>
        <begin position="273"/>
        <end position="420"/>
    </location>
</feature>
<dbReference type="PANTHER" id="PTHR43591:SF24">
    <property type="entry name" value="2-METHOXY-6-POLYPRENYL-1,4-BENZOQUINOL METHYLASE, MITOCHONDRIAL"/>
    <property type="match status" value="1"/>
</dbReference>
<accession>A0ABP6H726</accession>
<dbReference type="PROSITE" id="PS51186">
    <property type="entry name" value="GNAT"/>
    <property type="match status" value="1"/>
</dbReference>
<dbReference type="InterPro" id="IPR041698">
    <property type="entry name" value="Methyltransf_25"/>
</dbReference>
<dbReference type="SUPFAM" id="SSF55729">
    <property type="entry name" value="Acyl-CoA N-acyltransferases (Nat)"/>
    <property type="match status" value="1"/>
</dbReference>
<dbReference type="InterPro" id="IPR029063">
    <property type="entry name" value="SAM-dependent_MTases_sf"/>
</dbReference>
<name>A0ABP6H726_9ACTN</name>
<sequence length="438" mass="47462">MNDTDIPDHSRSSDPVMQAFFTLHHDLPRQAPGSDATTRRLLEAAGPLPERPRVLDAGCGPGRATLLLAEEAGAHVTAVDLHQPFLDGLAAEAARRGLADRVTVVNRSMDRLPFPDHSFDVIWAEGSIYTVGFDHALRAWHRLLAPGGVIVVTEIEWTVADPAAPVRAYWDAAYPLRTLAANTGAAQAVGYRLHAHWPLPESDWWDEYYTPLIQRITQADPQQPGMAEALAATQAEIAMRREHGSDYDYAAYILHPHDHTIDPNENEITMTTWTTRPETTEDVPAIRDILLAAFPTALEADLVDALRADPKAWIDGLSMVATASDGTPVGYALLTRCHVDGVPALALAPCAVPPSAQRTGAGSAAIRAALDAARSRSENLVLVLGHADYYPRFGFTPASRFGIRAPFDVPDEAMMAMALDDTRPIPTGTIQYPAAFGV</sequence>
<dbReference type="SUPFAM" id="SSF53335">
    <property type="entry name" value="S-adenosyl-L-methionine-dependent methyltransferases"/>
    <property type="match status" value="1"/>
</dbReference>
<organism evidence="2 3">
    <name type="scientific">Actinocorallia aurantiaca</name>
    <dbReference type="NCBI Taxonomy" id="46204"/>
    <lineage>
        <taxon>Bacteria</taxon>
        <taxon>Bacillati</taxon>
        <taxon>Actinomycetota</taxon>
        <taxon>Actinomycetes</taxon>
        <taxon>Streptosporangiales</taxon>
        <taxon>Thermomonosporaceae</taxon>
        <taxon>Actinocorallia</taxon>
    </lineage>
</organism>
<evidence type="ECO:0000313" key="3">
    <source>
        <dbReference type="Proteomes" id="UP001501842"/>
    </source>
</evidence>
<dbReference type="Pfam" id="PF13649">
    <property type="entry name" value="Methyltransf_25"/>
    <property type="match status" value="1"/>
</dbReference>
<dbReference type="Pfam" id="PF00583">
    <property type="entry name" value="Acetyltransf_1"/>
    <property type="match status" value="1"/>
</dbReference>
<dbReference type="InterPro" id="IPR000182">
    <property type="entry name" value="GNAT_dom"/>
</dbReference>
<evidence type="ECO:0000313" key="2">
    <source>
        <dbReference type="EMBL" id="GAA2736039.1"/>
    </source>
</evidence>